<reference evidence="2 3" key="1">
    <citation type="submission" date="2017-04" db="EMBL/GenBank/DDBJ databases">
        <title>The whole genome sequencing and assembly of Halobacillus mangrovi strain.</title>
        <authorList>
            <person name="Lee S.-J."/>
            <person name="Park M.-K."/>
            <person name="Kim J.-Y."/>
            <person name="Lee Y.-J."/>
            <person name="Yi H."/>
            <person name="Bahn Y.-S."/>
            <person name="Kim J.F."/>
            <person name="Lee D.-W."/>
        </authorList>
    </citation>
    <scope>NUCLEOTIDE SEQUENCE [LARGE SCALE GENOMIC DNA]</scope>
    <source>
        <strain evidence="2 3">KTB 131</strain>
    </source>
</reference>
<evidence type="ECO:0000313" key="2">
    <source>
        <dbReference type="EMBL" id="ARI79093.1"/>
    </source>
</evidence>
<dbReference type="OrthoDB" id="9792005at2"/>
<dbReference type="Gene3D" id="3.40.50.720">
    <property type="entry name" value="NAD(P)-binding Rossmann-like Domain"/>
    <property type="match status" value="1"/>
</dbReference>
<proteinExistence type="inferred from homology"/>
<dbReference type="GO" id="GO:0019752">
    <property type="term" value="P:carboxylic acid metabolic process"/>
    <property type="evidence" value="ECO:0007669"/>
    <property type="project" value="UniProtKB-ARBA"/>
</dbReference>
<dbReference type="FunFam" id="3.40.50.720:FF:000311">
    <property type="entry name" value="Ornithine cyclodeaminase"/>
    <property type="match status" value="1"/>
</dbReference>
<dbReference type="GO" id="GO:0016491">
    <property type="term" value="F:oxidoreductase activity"/>
    <property type="evidence" value="ECO:0007669"/>
    <property type="project" value="UniProtKB-ARBA"/>
</dbReference>
<dbReference type="InterPro" id="IPR023401">
    <property type="entry name" value="ODC_N"/>
</dbReference>
<dbReference type="PIRSF" id="PIRSF001439">
    <property type="entry name" value="CryM"/>
    <property type="match status" value="1"/>
</dbReference>
<organism evidence="2 3">
    <name type="scientific">Halobacillus mangrovi</name>
    <dbReference type="NCBI Taxonomy" id="402384"/>
    <lineage>
        <taxon>Bacteria</taxon>
        <taxon>Bacillati</taxon>
        <taxon>Bacillota</taxon>
        <taxon>Bacilli</taxon>
        <taxon>Bacillales</taxon>
        <taxon>Bacillaceae</taxon>
        <taxon>Halobacillus</taxon>
    </lineage>
</organism>
<dbReference type="SUPFAM" id="SSF51735">
    <property type="entry name" value="NAD(P)-binding Rossmann-fold domains"/>
    <property type="match status" value="1"/>
</dbReference>
<dbReference type="Gene3D" id="3.30.1780.10">
    <property type="entry name" value="ornithine cyclodeaminase, domain 1"/>
    <property type="match status" value="1"/>
</dbReference>
<dbReference type="InterPro" id="IPR036291">
    <property type="entry name" value="NAD(P)-bd_dom_sf"/>
</dbReference>
<sequence length="323" mass="35431">MQLFQREEIERVIRLDTEVVNVIEDGFSALITKNVHMPPIMRVDVPINNGEVDIKSAYIEGYDSFAVKLSSGFFNNPQKGLPSANGMMILLSAETGVPKAVLADNGLLTDIRTAAAGAVAAKYCSRKDSRTAGIIGTGAQARLQLQALTLVRPIEHVHVYGRRTEKAEEFKQDIQKMLGLNVSVCKSPQEVVEESDIVVTTTPSKEPIVKAEWLHPGLHITAMGSDAEHKQELDCAVINHADIFVCDVIEQSKRLGELRNCPSYTIEKAIELGEITSGSQQGRLTNEQVTVCDLSGTGVQDTAIARHVYSLLVSKEETIHERR</sequence>
<dbReference type="AlphaFoldDB" id="A0A1W6A0N6"/>
<dbReference type="PANTHER" id="PTHR13812:SF19">
    <property type="entry name" value="KETIMINE REDUCTASE MU-CRYSTALLIN"/>
    <property type="match status" value="1"/>
</dbReference>
<dbReference type="PANTHER" id="PTHR13812">
    <property type="entry name" value="KETIMINE REDUCTASE MU-CRYSTALLIN"/>
    <property type="match status" value="1"/>
</dbReference>
<comment type="similarity">
    <text evidence="1">Belongs to the ornithine cyclodeaminase/mu-crystallin family.</text>
</comment>
<accession>A0A1W6A0N6</accession>
<dbReference type="GO" id="GO:0005737">
    <property type="term" value="C:cytoplasm"/>
    <property type="evidence" value="ECO:0007669"/>
    <property type="project" value="TreeGrafter"/>
</dbReference>
<dbReference type="EMBL" id="CP020772">
    <property type="protein sequence ID" value="ARI79093.1"/>
    <property type="molecule type" value="Genomic_DNA"/>
</dbReference>
<protein>
    <submittedName>
        <fullName evidence="2">Cyclodeaminase</fullName>
    </submittedName>
</protein>
<dbReference type="Pfam" id="PF02423">
    <property type="entry name" value="OCD_Mu_crystall"/>
    <property type="match status" value="1"/>
</dbReference>
<dbReference type="STRING" id="402384.HM131_02835"/>
<dbReference type="NCBIfam" id="NF006141">
    <property type="entry name" value="PRK08291.1"/>
    <property type="match status" value="1"/>
</dbReference>
<keyword evidence="3" id="KW-1185">Reference proteome</keyword>
<dbReference type="InterPro" id="IPR003462">
    <property type="entry name" value="ODC_Mu_crystall"/>
</dbReference>
<dbReference type="KEGG" id="hmn:HM131_02835"/>
<evidence type="ECO:0000313" key="3">
    <source>
        <dbReference type="Proteomes" id="UP000192527"/>
    </source>
</evidence>
<gene>
    <name evidence="2" type="ORF">HM131_02835</name>
</gene>
<dbReference type="Proteomes" id="UP000192527">
    <property type="component" value="Chromosome"/>
</dbReference>
<name>A0A1W6A0N6_9BACI</name>
<evidence type="ECO:0000256" key="1">
    <source>
        <dbReference type="ARBA" id="ARBA00008903"/>
    </source>
</evidence>